<organism evidence="8 9">
    <name type="scientific">Carboxydocella sporoproducens DSM 16521</name>
    <dbReference type="NCBI Taxonomy" id="1121270"/>
    <lineage>
        <taxon>Bacteria</taxon>
        <taxon>Bacillati</taxon>
        <taxon>Bacillota</taxon>
        <taxon>Clostridia</taxon>
        <taxon>Eubacteriales</taxon>
        <taxon>Clostridiales Family XVI. Incertae Sedis</taxon>
        <taxon>Carboxydocella</taxon>
    </lineage>
</organism>
<dbReference type="RefSeq" id="WP_078664616.1">
    <property type="nucleotide sequence ID" value="NZ_FUXM01000003.1"/>
</dbReference>
<protein>
    <submittedName>
        <fullName evidence="8">Prokaryotic molybdopterin-containing oxidoreductase family, membrane subunit</fullName>
    </submittedName>
</protein>
<dbReference type="EMBL" id="FUXM01000003">
    <property type="protein sequence ID" value="SJZ63309.1"/>
    <property type="molecule type" value="Genomic_DNA"/>
</dbReference>
<name>A0A1T4M8I2_9FIRM</name>
<evidence type="ECO:0000256" key="4">
    <source>
        <dbReference type="ARBA" id="ARBA00022692"/>
    </source>
</evidence>
<dbReference type="Pfam" id="PF03916">
    <property type="entry name" value="NrfD"/>
    <property type="match status" value="1"/>
</dbReference>
<evidence type="ECO:0000256" key="2">
    <source>
        <dbReference type="ARBA" id="ARBA00008929"/>
    </source>
</evidence>
<dbReference type="InterPro" id="IPR005614">
    <property type="entry name" value="NrfD-like"/>
</dbReference>
<keyword evidence="5 7" id="KW-1133">Transmembrane helix</keyword>
<dbReference type="Gene3D" id="1.20.1630.10">
    <property type="entry name" value="Formate dehydrogenase/DMSO reductase domain"/>
    <property type="match status" value="1"/>
</dbReference>
<dbReference type="OrthoDB" id="9768158at2"/>
<evidence type="ECO:0000313" key="9">
    <source>
        <dbReference type="Proteomes" id="UP000189933"/>
    </source>
</evidence>
<gene>
    <name evidence="8" type="ORF">SAMN02745885_00478</name>
</gene>
<keyword evidence="3" id="KW-1003">Cell membrane</keyword>
<evidence type="ECO:0000256" key="1">
    <source>
        <dbReference type="ARBA" id="ARBA00004651"/>
    </source>
</evidence>
<dbReference type="PANTHER" id="PTHR34856">
    <property type="entry name" value="PROTEIN NRFD"/>
    <property type="match status" value="1"/>
</dbReference>
<evidence type="ECO:0000256" key="7">
    <source>
        <dbReference type="SAM" id="Phobius"/>
    </source>
</evidence>
<feature type="transmembrane region" description="Helical" evidence="7">
    <location>
        <begin position="336"/>
        <end position="362"/>
    </location>
</feature>
<dbReference type="PANTHER" id="PTHR34856:SF2">
    <property type="entry name" value="PROTEIN NRFD"/>
    <property type="match status" value="1"/>
</dbReference>
<accession>A0A1T4M8I2</accession>
<feature type="transmembrane region" description="Helical" evidence="7">
    <location>
        <begin position="47"/>
        <end position="72"/>
    </location>
</feature>
<keyword evidence="6 7" id="KW-0472">Membrane</keyword>
<evidence type="ECO:0000256" key="5">
    <source>
        <dbReference type="ARBA" id="ARBA00022989"/>
    </source>
</evidence>
<keyword evidence="4 7" id="KW-0812">Transmembrane</keyword>
<reference evidence="9" key="1">
    <citation type="submission" date="2017-02" db="EMBL/GenBank/DDBJ databases">
        <authorList>
            <person name="Varghese N."/>
            <person name="Submissions S."/>
        </authorList>
    </citation>
    <scope>NUCLEOTIDE SEQUENCE [LARGE SCALE GENOMIC DNA]</scope>
    <source>
        <strain evidence="9">DSM 16521</strain>
    </source>
</reference>
<feature type="transmembrane region" description="Helical" evidence="7">
    <location>
        <begin position="7"/>
        <end position="27"/>
    </location>
</feature>
<dbReference type="AlphaFoldDB" id="A0A1T4M8I2"/>
<feature type="transmembrane region" description="Helical" evidence="7">
    <location>
        <begin position="263"/>
        <end position="286"/>
    </location>
</feature>
<evidence type="ECO:0000256" key="3">
    <source>
        <dbReference type="ARBA" id="ARBA00022475"/>
    </source>
</evidence>
<feature type="transmembrane region" description="Helical" evidence="7">
    <location>
        <begin position="374"/>
        <end position="394"/>
    </location>
</feature>
<evidence type="ECO:0000313" key="8">
    <source>
        <dbReference type="EMBL" id="SJZ63309.1"/>
    </source>
</evidence>
<comment type="similarity">
    <text evidence="2">Belongs to the NrfD family.</text>
</comment>
<sequence>MKSSEQLTKAWYGVLILLMALGGWAIIERINAGLAVTNLTSATPWGAWVAFYIFFVGLSAGSFLLSTMIFVFKMEQYEKIGRDALLVAILSMVLAMCFILLDLGRMERFWHTLRYWNFTSVLAWEVRFYVIYVGLLTAELYFSMRQDLIRVAQGTGWQASLARFLTFGSTDLSEESKQRDHRWLKILGSIGIPIAIFGVHGGTGTLFAVAKARAFWNSGLFPVIFVVSALVSGTALLLAFYVIRTKVMGREVDKDMVKSLAGLLSLFLLVDVGLEFYEFFVGAYGLEHAELATIETIFESPFSWSFWWIQMFLGVVVPLFIFFNSKLKESVKAITVGAVLVVIGILGVRFNIVVPALIVPVLHGLPWGYYYPTLIEWVSSIGIIAFGLFLYSVAIKALPIDAIEDIEDIKEGKLYGATKEVY</sequence>
<keyword evidence="9" id="KW-1185">Reference proteome</keyword>
<feature type="transmembrane region" description="Helical" evidence="7">
    <location>
        <begin position="84"/>
        <end position="101"/>
    </location>
</feature>
<feature type="transmembrane region" description="Helical" evidence="7">
    <location>
        <begin position="306"/>
        <end position="324"/>
    </location>
</feature>
<dbReference type="GO" id="GO:0005886">
    <property type="term" value="C:plasma membrane"/>
    <property type="evidence" value="ECO:0007669"/>
    <property type="project" value="UniProtKB-SubCell"/>
</dbReference>
<dbReference type="InterPro" id="IPR052049">
    <property type="entry name" value="Electron_transfer_protein"/>
</dbReference>
<comment type="subcellular location">
    <subcellularLocation>
        <location evidence="1">Cell membrane</location>
        <topology evidence="1">Multi-pass membrane protein</topology>
    </subcellularLocation>
</comment>
<dbReference type="Proteomes" id="UP000189933">
    <property type="component" value="Unassembled WGS sequence"/>
</dbReference>
<feature type="transmembrane region" description="Helical" evidence="7">
    <location>
        <begin position="220"/>
        <end position="243"/>
    </location>
</feature>
<evidence type="ECO:0000256" key="6">
    <source>
        <dbReference type="ARBA" id="ARBA00023136"/>
    </source>
</evidence>
<feature type="transmembrane region" description="Helical" evidence="7">
    <location>
        <begin position="121"/>
        <end position="142"/>
    </location>
</feature>
<feature type="transmembrane region" description="Helical" evidence="7">
    <location>
        <begin position="186"/>
        <end position="208"/>
    </location>
</feature>
<proteinExistence type="inferred from homology"/>